<gene>
    <name evidence="8" type="ORF">GGR44_002724</name>
</gene>
<comment type="caution">
    <text evidence="8">The sequence shown here is derived from an EMBL/GenBank/DDBJ whole genome shotgun (WGS) entry which is preliminary data.</text>
</comment>
<dbReference type="GO" id="GO:0015293">
    <property type="term" value="F:symporter activity"/>
    <property type="evidence" value="ECO:0007669"/>
    <property type="project" value="UniProtKB-KW"/>
</dbReference>
<evidence type="ECO:0000256" key="4">
    <source>
        <dbReference type="ARBA" id="ARBA00022692"/>
    </source>
</evidence>
<evidence type="ECO:0000256" key="7">
    <source>
        <dbReference type="SAM" id="Phobius"/>
    </source>
</evidence>
<keyword evidence="9" id="KW-1185">Reference proteome</keyword>
<organism evidence="8 9">
    <name type="scientific">Sphingobium fontiphilum</name>
    <dbReference type="NCBI Taxonomy" id="944425"/>
    <lineage>
        <taxon>Bacteria</taxon>
        <taxon>Pseudomonadati</taxon>
        <taxon>Pseudomonadota</taxon>
        <taxon>Alphaproteobacteria</taxon>
        <taxon>Sphingomonadales</taxon>
        <taxon>Sphingomonadaceae</taxon>
        <taxon>Sphingobium</taxon>
    </lineage>
</organism>
<feature type="transmembrane region" description="Helical" evidence="7">
    <location>
        <begin position="182"/>
        <end position="209"/>
    </location>
</feature>
<protein>
    <submittedName>
        <fullName evidence="8">Na+/H+-dicarboxylate symporter</fullName>
    </submittedName>
</protein>
<evidence type="ECO:0000256" key="1">
    <source>
        <dbReference type="ARBA" id="ARBA00004651"/>
    </source>
</evidence>
<dbReference type="InterPro" id="IPR036458">
    <property type="entry name" value="Na:dicarbo_symporter_sf"/>
</dbReference>
<keyword evidence="3" id="KW-1003">Cell membrane</keyword>
<evidence type="ECO:0000256" key="2">
    <source>
        <dbReference type="ARBA" id="ARBA00022448"/>
    </source>
</evidence>
<sequence>MSLTVRILIALALGLAIGIALSEWGGALDAQAIAIAQPVGKAWLNGLQMPLIPLIFALLVTGVAQATQSARGGGVAGRAIALFAVLLTGSAAVAALIGPLLLHWWPVPSGAVAALAGAGPASDVGDVRPSAEWLLGFIPANPIKAASEGQVVAVVLFALAFGFAVTRIAPGARERLNGLFAALVDALLVLVGWVLWLAPIGVFALALVAGSRSGIATAGALLHYIAFIVILCVVVTLLLYPMVVMLGRIAPGRFARAAFPAQAIAFSTQSSIASLPAMIQASDGALAVRASTRAIVLPLAISLFRITSPPANLGVALYVAAMNGVAIGPAQLVMGVLVAAIVSLAAVGLPSQITFFTTTGPICLAMGVPVEALPLLLAVETVPDIFRTVGNVTADMGVTRILDHWGDDGQQSVSTGAMDGGSIEP</sequence>
<dbReference type="PRINTS" id="PR00173">
    <property type="entry name" value="EDTRNSPORT"/>
</dbReference>
<reference evidence="8 9" key="1">
    <citation type="submission" date="2020-08" db="EMBL/GenBank/DDBJ databases">
        <title>Genomic Encyclopedia of Type Strains, Phase IV (KMG-IV): sequencing the most valuable type-strain genomes for metagenomic binning, comparative biology and taxonomic classification.</title>
        <authorList>
            <person name="Goeker M."/>
        </authorList>
    </citation>
    <scope>NUCLEOTIDE SEQUENCE [LARGE SCALE GENOMIC DNA]</scope>
    <source>
        <strain evidence="8 9">DSM 29348</strain>
    </source>
</reference>
<dbReference type="InterPro" id="IPR001991">
    <property type="entry name" value="Na-dicarboxylate_symporter"/>
</dbReference>
<dbReference type="PANTHER" id="PTHR42865">
    <property type="entry name" value="PROTON/GLUTAMATE-ASPARTATE SYMPORTER"/>
    <property type="match status" value="1"/>
</dbReference>
<accession>A0A7W6GRF9</accession>
<keyword evidence="4 7" id="KW-0812">Transmembrane</keyword>
<dbReference type="Proteomes" id="UP000552757">
    <property type="component" value="Unassembled WGS sequence"/>
</dbReference>
<keyword evidence="2" id="KW-0813">Transport</keyword>
<evidence type="ECO:0000313" key="9">
    <source>
        <dbReference type="Proteomes" id="UP000552757"/>
    </source>
</evidence>
<dbReference type="Gene3D" id="1.10.3860.10">
    <property type="entry name" value="Sodium:dicarboxylate symporter"/>
    <property type="match status" value="1"/>
</dbReference>
<evidence type="ECO:0000313" key="8">
    <source>
        <dbReference type="EMBL" id="MBB3983044.1"/>
    </source>
</evidence>
<dbReference type="SUPFAM" id="SSF118215">
    <property type="entry name" value="Proton glutamate symport protein"/>
    <property type="match status" value="1"/>
</dbReference>
<dbReference type="Pfam" id="PF00375">
    <property type="entry name" value="SDF"/>
    <property type="match status" value="1"/>
</dbReference>
<evidence type="ECO:0000256" key="5">
    <source>
        <dbReference type="ARBA" id="ARBA00022989"/>
    </source>
</evidence>
<feature type="transmembrane region" description="Helical" evidence="7">
    <location>
        <begin position="221"/>
        <end position="246"/>
    </location>
</feature>
<dbReference type="PANTHER" id="PTHR42865:SF7">
    <property type="entry name" value="PROTON_GLUTAMATE-ASPARTATE SYMPORTER"/>
    <property type="match status" value="1"/>
</dbReference>
<proteinExistence type="predicted"/>
<dbReference type="AlphaFoldDB" id="A0A7W6GRF9"/>
<dbReference type="GO" id="GO:0005886">
    <property type="term" value="C:plasma membrane"/>
    <property type="evidence" value="ECO:0007669"/>
    <property type="project" value="UniProtKB-SubCell"/>
</dbReference>
<comment type="subcellular location">
    <subcellularLocation>
        <location evidence="1">Cell membrane</location>
        <topology evidence="1">Multi-pass membrane protein</topology>
    </subcellularLocation>
</comment>
<feature type="transmembrane region" description="Helical" evidence="7">
    <location>
        <begin position="79"/>
        <end position="102"/>
    </location>
</feature>
<feature type="transmembrane region" description="Helical" evidence="7">
    <location>
        <begin position="151"/>
        <end position="170"/>
    </location>
</feature>
<evidence type="ECO:0000256" key="6">
    <source>
        <dbReference type="ARBA" id="ARBA00023136"/>
    </source>
</evidence>
<evidence type="ECO:0000256" key="3">
    <source>
        <dbReference type="ARBA" id="ARBA00022475"/>
    </source>
</evidence>
<dbReference type="EMBL" id="JACIEB010000006">
    <property type="protein sequence ID" value="MBB3983044.1"/>
    <property type="molecule type" value="Genomic_DNA"/>
</dbReference>
<feature type="transmembrane region" description="Helical" evidence="7">
    <location>
        <begin position="46"/>
        <end position="67"/>
    </location>
</feature>
<name>A0A7W6GRF9_9SPHN</name>
<keyword evidence="6 7" id="KW-0472">Membrane</keyword>
<keyword evidence="5 7" id="KW-1133">Transmembrane helix</keyword>
<feature type="transmembrane region" description="Helical" evidence="7">
    <location>
        <begin position="316"/>
        <end position="347"/>
    </location>
</feature>
<dbReference type="RefSeq" id="WP_183956126.1">
    <property type="nucleotide sequence ID" value="NZ_JACIEB010000006.1"/>
</dbReference>